<name>A0A067M481_BOTB1</name>
<dbReference type="AlphaFoldDB" id="A0A067M481"/>
<evidence type="ECO:0000313" key="2">
    <source>
        <dbReference type="EMBL" id="KDQ10598.1"/>
    </source>
</evidence>
<dbReference type="InParanoid" id="A0A067M481"/>
<feature type="signal peptide" evidence="1">
    <location>
        <begin position="1"/>
        <end position="19"/>
    </location>
</feature>
<keyword evidence="3" id="KW-1185">Reference proteome</keyword>
<protein>
    <submittedName>
        <fullName evidence="2">Uncharacterized protein</fullName>
    </submittedName>
</protein>
<evidence type="ECO:0000256" key="1">
    <source>
        <dbReference type="SAM" id="SignalP"/>
    </source>
</evidence>
<feature type="chain" id="PRO_5001640975" evidence="1">
    <location>
        <begin position="20"/>
        <end position="72"/>
    </location>
</feature>
<proteinExistence type="predicted"/>
<accession>A0A067M481</accession>
<keyword evidence="1" id="KW-0732">Signal</keyword>
<evidence type="ECO:0000313" key="3">
    <source>
        <dbReference type="Proteomes" id="UP000027195"/>
    </source>
</evidence>
<dbReference type="EMBL" id="KL198066">
    <property type="protein sequence ID" value="KDQ10598.1"/>
    <property type="molecule type" value="Genomic_DNA"/>
</dbReference>
<gene>
    <name evidence="2" type="ORF">BOTBODRAFT_36113</name>
</gene>
<dbReference type="HOGENOM" id="CLU_2721883_0_0_1"/>
<sequence>MRSVFFIAASLFFAQSALAAAVPRPIQDLAPWKRVENDRPGWKREEVGGADWKREEVGGADWKRGDAAVGQL</sequence>
<dbReference type="Proteomes" id="UP000027195">
    <property type="component" value="Unassembled WGS sequence"/>
</dbReference>
<organism evidence="2 3">
    <name type="scientific">Botryobasidium botryosum (strain FD-172 SS1)</name>
    <dbReference type="NCBI Taxonomy" id="930990"/>
    <lineage>
        <taxon>Eukaryota</taxon>
        <taxon>Fungi</taxon>
        <taxon>Dikarya</taxon>
        <taxon>Basidiomycota</taxon>
        <taxon>Agaricomycotina</taxon>
        <taxon>Agaricomycetes</taxon>
        <taxon>Cantharellales</taxon>
        <taxon>Botryobasidiaceae</taxon>
        <taxon>Botryobasidium</taxon>
    </lineage>
</organism>
<reference evidence="3" key="1">
    <citation type="journal article" date="2014" name="Proc. Natl. Acad. Sci. U.S.A.">
        <title>Extensive sampling of basidiomycete genomes demonstrates inadequacy of the white-rot/brown-rot paradigm for wood decay fungi.</title>
        <authorList>
            <person name="Riley R."/>
            <person name="Salamov A.A."/>
            <person name="Brown D.W."/>
            <person name="Nagy L.G."/>
            <person name="Floudas D."/>
            <person name="Held B.W."/>
            <person name="Levasseur A."/>
            <person name="Lombard V."/>
            <person name="Morin E."/>
            <person name="Otillar R."/>
            <person name="Lindquist E.A."/>
            <person name="Sun H."/>
            <person name="LaButti K.M."/>
            <person name="Schmutz J."/>
            <person name="Jabbour D."/>
            <person name="Luo H."/>
            <person name="Baker S.E."/>
            <person name="Pisabarro A.G."/>
            <person name="Walton J.D."/>
            <person name="Blanchette R.A."/>
            <person name="Henrissat B."/>
            <person name="Martin F."/>
            <person name="Cullen D."/>
            <person name="Hibbett D.S."/>
            <person name="Grigoriev I.V."/>
        </authorList>
    </citation>
    <scope>NUCLEOTIDE SEQUENCE [LARGE SCALE GENOMIC DNA]</scope>
    <source>
        <strain evidence="3">FD-172 SS1</strain>
    </source>
</reference>